<reference evidence="3" key="1">
    <citation type="submission" date="2021-01" db="EMBL/GenBank/DDBJ databases">
        <authorList>
            <person name="Corre E."/>
            <person name="Pelletier E."/>
            <person name="Niang G."/>
            <person name="Scheremetjew M."/>
            <person name="Finn R."/>
            <person name="Kale V."/>
            <person name="Holt S."/>
            <person name="Cochrane G."/>
            <person name="Meng A."/>
            <person name="Brown T."/>
            <person name="Cohen L."/>
        </authorList>
    </citation>
    <scope>NUCLEOTIDE SEQUENCE</scope>
    <source>
        <strain evidence="3">NIES-2562</strain>
    </source>
</reference>
<feature type="region of interest" description="Disordered" evidence="1">
    <location>
        <begin position="134"/>
        <end position="190"/>
    </location>
</feature>
<name>A0A7S3GJ97_9EUKA</name>
<feature type="compositionally biased region" description="Low complexity" evidence="1">
    <location>
        <begin position="163"/>
        <end position="174"/>
    </location>
</feature>
<dbReference type="EMBL" id="HBIB01046376">
    <property type="protein sequence ID" value="CAE0268138.1"/>
    <property type="molecule type" value="Transcribed_RNA"/>
</dbReference>
<proteinExistence type="predicted"/>
<feature type="compositionally biased region" description="Polar residues" evidence="1">
    <location>
        <begin position="150"/>
        <end position="162"/>
    </location>
</feature>
<organism evidence="3">
    <name type="scientific">Palpitomonas bilix</name>
    <dbReference type="NCBI Taxonomy" id="652834"/>
    <lineage>
        <taxon>Eukaryota</taxon>
        <taxon>Eukaryota incertae sedis</taxon>
    </lineage>
</organism>
<evidence type="ECO:0000313" key="3">
    <source>
        <dbReference type="EMBL" id="CAE0268139.1"/>
    </source>
</evidence>
<dbReference type="EMBL" id="HBIB01046377">
    <property type="protein sequence ID" value="CAE0268139.1"/>
    <property type="molecule type" value="Transcribed_RNA"/>
</dbReference>
<feature type="compositionally biased region" description="Low complexity" evidence="1">
    <location>
        <begin position="55"/>
        <end position="64"/>
    </location>
</feature>
<evidence type="ECO:0000313" key="2">
    <source>
        <dbReference type="EMBL" id="CAE0268138.1"/>
    </source>
</evidence>
<dbReference type="AlphaFoldDB" id="A0A7S3GJ97"/>
<accession>A0A7S3GJ97</accession>
<protein>
    <submittedName>
        <fullName evidence="3">Uncharacterized protein</fullName>
    </submittedName>
</protein>
<evidence type="ECO:0000256" key="1">
    <source>
        <dbReference type="SAM" id="MobiDB-lite"/>
    </source>
</evidence>
<gene>
    <name evidence="2" type="ORF">PBIL07802_LOCUS30486</name>
    <name evidence="3" type="ORF">PBIL07802_LOCUS30487</name>
</gene>
<sequence length="255" mass="28609">MFDEKHARNLKNSPHMPLLFDAFLRGSDSKGGVLTSIASSESNTDHAFTRRQARAAQRSTARQETNYDNPLWGMTGRRPQFVQKNRPSATSSNSSVVHSEVSDESHSSRTTTRSIGGAFERVDSLIFDMDMEEDEDDLNTSVDSFAPPSSFCSPMKETSGNRSSSVLSTPSSNSKKPDVQDTPSLSLKPQRDFESCCVAPSFGVPVKDLSKYQRPRHFPYASYDYDLEDSCDDRDDEEMSFSELFLEEKVFKLHD</sequence>
<feature type="region of interest" description="Disordered" evidence="1">
    <location>
        <begin position="55"/>
        <end position="115"/>
    </location>
</feature>